<name>A0ACC0NBA1_RHOML</name>
<evidence type="ECO:0000313" key="2">
    <source>
        <dbReference type="Proteomes" id="UP001062846"/>
    </source>
</evidence>
<proteinExistence type="predicted"/>
<dbReference type="EMBL" id="CM046393">
    <property type="protein sequence ID" value="KAI8550597.1"/>
    <property type="molecule type" value="Genomic_DNA"/>
</dbReference>
<gene>
    <name evidence="1" type="ORF">RHMOL_Rhmol06G0119600</name>
</gene>
<reference evidence="1" key="1">
    <citation type="submission" date="2022-02" db="EMBL/GenBank/DDBJ databases">
        <title>Plant Genome Project.</title>
        <authorList>
            <person name="Zhang R.-G."/>
        </authorList>
    </citation>
    <scope>NUCLEOTIDE SEQUENCE</scope>
    <source>
        <strain evidence="1">AT1</strain>
    </source>
</reference>
<dbReference type="Proteomes" id="UP001062846">
    <property type="component" value="Chromosome 6"/>
</dbReference>
<comment type="caution">
    <text evidence="1">The sequence shown here is derived from an EMBL/GenBank/DDBJ whole genome shotgun (WGS) entry which is preliminary data.</text>
</comment>
<keyword evidence="2" id="KW-1185">Reference proteome</keyword>
<protein>
    <submittedName>
        <fullName evidence="1">Uncharacterized protein</fullName>
    </submittedName>
</protein>
<accession>A0ACC0NBA1</accession>
<evidence type="ECO:0000313" key="1">
    <source>
        <dbReference type="EMBL" id="KAI8550597.1"/>
    </source>
</evidence>
<sequence length="283" mass="31538">MQVLEGGPYFFSQKFLVLKDWHRMVKPAEDQPSKILVEWLVQLGSHCMWTKPLQKLLGSRAFSTLNLQKTRVCIEISAEQDLPEEVIVIVEGESVVGPIEYQVLPPMCRHCKVFGHPNTQCSKKLPSTFNPLATYKTRVDSRDKGRAAEQVPTGGLATDKTLTKSAQKRIHTQIAKVMSPSCIYYNNPPPVAQGSGAKWSFLRGLASITSMYQVEKGCAKEMFVRTSPHDDLVEVLHWALVSTVETSSNVNNEANCSMAEATSTPSRKQVMRLNSINKTCRGL</sequence>
<organism evidence="1 2">
    <name type="scientific">Rhododendron molle</name>
    <name type="common">Chinese azalea</name>
    <name type="synonym">Azalea mollis</name>
    <dbReference type="NCBI Taxonomy" id="49168"/>
    <lineage>
        <taxon>Eukaryota</taxon>
        <taxon>Viridiplantae</taxon>
        <taxon>Streptophyta</taxon>
        <taxon>Embryophyta</taxon>
        <taxon>Tracheophyta</taxon>
        <taxon>Spermatophyta</taxon>
        <taxon>Magnoliopsida</taxon>
        <taxon>eudicotyledons</taxon>
        <taxon>Gunneridae</taxon>
        <taxon>Pentapetalae</taxon>
        <taxon>asterids</taxon>
        <taxon>Ericales</taxon>
        <taxon>Ericaceae</taxon>
        <taxon>Ericoideae</taxon>
        <taxon>Rhodoreae</taxon>
        <taxon>Rhododendron</taxon>
    </lineage>
</organism>